<comment type="caution">
    <text evidence="2">The sequence shown here is derived from an EMBL/GenBank/DDBJ whole genome shotgun (WGS) entry which is preliminary data.</text>
</comment>
<evidence type="ECO:0000313" key="3">
    <source>
        <dbReference type="Proteomes" id="UP001501803"/>
    </source>
</evidence>
<feature type="transmembrane region" description="Helical" evidence="1">
    <location>
        <begin position="99"/>
        <end position="120"/>
    </location>
</feature>
<dbReference type="RefSeq" id="WP_345062711.1">
    <property type="nucleotide sequence ID" value="NZ_BAABCN010000002.1"/>
</dbReference>
<proteinExistence type="predicted"/>
<accession>A0ABP7K9P1</accession>
<keyword evidence="1" id="KW-0812">Transmembrane</keyword>
<organism evidence="2 3">
    <name type="scientific">Leifsonia kafniensis</name>
    <dbReference type="NCBI Taxonomy" id="475957"/>
    <lineage>
        <taxon>Bacteria</taxon>
        <taxon>Bacillati</taxon>
        <taxon>Actinomycetota</taxon>
        <taxon>Actinomycetes</taxon>
        <taxon>Micrococcales</taxon>
        <taxon>Microbacteriaceae</taxon>
        <taxon>Leifsonia</taxon>
    </lineage>
</organism>
<feature type="transmembrane region" description="Helical" evidence="1">
    <location>
        <begin position="152"/>
        <end position="170"/>
    </location>
</feature>
<evidence type="ECO:0000256" key="1">
    <source>
        <dbReference type="SAM" id="Phobius"/>
    </source>
</evidence>
<keyword evidence="3" id="KW-1185">Reference proteome</keyword>
<sequence length="238" mass="24935">MARYRKLVRWYPANWQKRNGEAIVSVLMDEDDAHGRIAPTLSSSLTVVAAGLYERFIAPERLNRFGLGTQIAAATFSVWYLAVIAWAPGISYAGTVGPFSNPSAIVGVMLGIGLVCALLGRGRTARLIAMLSVPVTILIGILSASYSWLGPGLPAVVIFVGLGIAAGVPLRSASDVGRALGALFLVVLGILLSQIVFARLPVLTSSPAGLGTAAGAVASFAGALALLWPLRPRLRHKH</sequence>
<reference evidence="3" key="1">
    <citation type="journal article" date="2019" name="Int. J. Syst. Evol. Microbiol.">
        <title>The Global Catalogue of Microorganisms (GCM) 10K type strain sequencing project: providing services to taxonomists for standard genome sequencing and annotation.</title>
        <authorList>
            <consortium name="The Broad Institute Genomics Platform"/>
            <consortium name="The Broad Institute Genome Sequencing Center for Infectious Disease"/>
            <person name="Wu L."/>
            <person name="Ma J."/>
        </authorList>
    </citation>
    <scope>NUCLEOTIDE SEQUENCE [LARGE SCALE GENOMIC DNA]</scope>
    <source>
        <strain evidence="3">JCM 17021</strain>
    </source>
</reference>
<keyword evidence="1" id="KW-0472">Membrane</keyword>
<gene>
    <name evidence="2" type="ORF">GCM10022381_09150</name>
</gene>
<feature type="transmembrane region" description="Helical" evidence="1">
    <location>
        <begin position="182"/>
        <end position="202"/>
    </location>
</feature>
<feature type="transmembrane region" description="Helical" evidence="1">
    <location>
        <begin position="208"/>
        <end position="230"/>
    </location>
</feature>
<protein>
    <recommendedName>
        <fullName evidence="4">Rhomboid family intramembrane serine protease</fullName>
    </recommendedName>
</protein>
<dbReference type="Proteomes" id="UP001501803">
    <property type="component" value="Unassembled WGS sequence"/>
</dbReference>
<feature type="transmembrane region" description="Helical" evidence="1">
    <location>
        <begin position="127"/>
        <end position="146"/>
    </location>
</feature>
<evidence type="ECO:0008006" key="4">
    <source>
        <dbReference type="Google" id="ProtNLM"/>
    </source>
</evidence>
<evidence type="ECO:0000313" key="2">
    <source>
        <dbReference type="EMBL" id="GAA3867866.1"/>
    </source>
</evidence>
<keyword evidence="1" id="KW-1133">Transmembrane helix</keyword>
<name>A0ABP7K9P1_9MICO</name>
<feature type="transmembrane region" description="Helical" evidence="1">
    <location>
        <begin position="65"/>
        <end position="87"/>
    </location>
</feature>
<dbReference type="EMBL" id="BAABCN010000002">
    <property type="protein sequence ID" value="GAA3867866.1"/>
    <property type="molecule type" value="Genomic_DNA"/>
</dbReference>